<keyword evidence="2" id="KW-1133">Transmembrane helix</keyword>
<accession>A0A420HBH5</accession>
<dbReference type="STRING" id="212602.A0A420HBH5"/>
<keyword evidence="4" id="KW-1185">Reference proteome</keyword>
<organism evidence="3 4">
    <name type="scientific">Erysiphe neolycopersici</name>
    <dbReference type="NCBI Taxonomy" id="212602"/>
    <lineage>
        <taxon>Eukaryota</taxon>
        <taxon>Fungi</taxon>
        <taxon>Dikarya</taxon>
        <taxon>Ascomycota</taxon>
        <taxon>Pezizomycotina</taxon>
        <taxon>Leotiomycetes</taxon>
        <taxon>Erysiphales</taxon>
        <taxon>Erysiphaceae</taxon>
        <taxon>Erysiphe</taxon>
    </lineage>
</organism>
<dbReference type="EMBL" id="MCFK01009494">
    <property type="protein sequence ID" value="RKF54787.1"/>
    <property type="molecule type" value="Genomic_DNA"/>
</dbReference>
<evidence type="ECO:0000256" key="2">
    <source>
        <dbReference type="SAM" id="Phobius"/>
    </source>
</evidence>
<protein>
    <submittedName>
        <fullName evidence="3">Uncharacterized protein</fullName>
    </submittedName>
</protein>
<dbReference type="OrthoDB" id="5398396at2759"/>
<dbReference type="Proteomes" id="UP000286134">
    <property type="component" value="Unassembled WGS sequence"/>
</dbReference>
<evidence type="ECO:0000313" key="4">
    <source>
        <dbReference type="Proteomes" id="UP000286134"/>
    </source>
</evidence>
<feature type="transmembrane region" description="Helical" evidence="2">
    <location>
        <begin position="74"/>
        <end position="93"/>
    </location>
</feature>
<reference evidence="3 4" key="1">
    <citation type="journal article" date="2018" name="BMC Genomics">
        <title>Comparative genome analyses reveal sequence features reflecting distinct modes of host-adaptation between dicot and monocot powdery mildew.</title>
        <authorList>
            <person name="Wu Y."/>
            <person name="Ma X."/>
            <person name="Pan Z."/>
            <person name="Kale S.D."/>
            <person name="Song Y."/>
            <person name="King H."/>
            <person name="Zhang Q."/>
            <person name="Presley C."/>
            <person name="Deng X."/>
            <person name="Wei C.I."/>
            <person name="Xiao S."/>
        </authorList>
    </citation>
    <scope>NUCLEOTIDE SEQUENCE [LARGE SCALE GENOMIC DNA]</scope>
    <source>
        <strain evidence="3">UMSG2</strain>
    </source>
</reference>
<keyword evidence="2" id="KW-0812">Transmembrane</keyword>
<name>A0A420HBH5_9PEZI</name>
<dbReference type="AlphaFoldDB" id="A0A420HBH5"/>
<proteinExistence type="predicted"/>
<keyword evidence="2" id="KW-0472">Membrane</keyword>
<feature type="region of interest" description="Disordered" evidence="1">
    <location>
        <begin position="1"/>
        <end position="23"/>
    </location>
</feature>
<sequence>MANHVPLSSVSNPTIPPQTRKSSVISRKNLLESGRPSSYYRRSPRRNYLARTFKKLRRLLRDLVFYMKRHPYQVLLLVIMPLILSGTLAKLLAKFGIRLPAGLQKALKIVTGGVRRIQSKSSSWSSSTRNILGGVGTLGGLLGMIKMIK</sequence>
<evidence type="ECO:0000313" key="3">
    <source>
        <dbReference type="EMBL" id="RKF54787.1"/>
    </source>
</evidence>
<gene>
    <name evidence="3" type="ORF">OnM2_094002</name>
</gene>
<comment type="caution">
    <text evidence="3">The sequence shown here is derived from an EMBL/GenBank/DDBJ whole genome shotgun (WGS) entry which is preliminary data.</text>
</comment>
<evidence type="ECO:0000256" key="1">
    <source>
        <dbReference type="SAM" id="MobiDB-lite"/>
    </source>
</evidence>